<name>A0A915KZ24_ROMCU</name>
<dbReference type="Proteomes" id="UP000887565">
    <property type="component" value="Unplaced"/>
</dbReference>
<keyword evidence="1" id="KW-1185">Reference proteome</keyword>
<dbReference type="AlphaFoldDB" id="A0A915KZ24"/>
<organism evidence="1 2">
    <name type="scientific">Romanomermis culicivorax</name>
    <name type="common">Nematode worm</name>
    <dbReference type="NCBI Taxonomy" id="13658"/>
    <lineage>
        <taxon>Eukaryota</taxon>
        <taxon>Metazoa</taxon>
        <taxon>Ecdysozoa</taxon>
        <taxon>Nematoda</taxon>
        <taxon>Enoplea</taxon>
        <taxon>Dorylaimia</taxon>
        <taxon>Mermithida</taxon>
        <taxon>Mermithoidea</taxon>
        <taxon>Mermithidae</taxon>
        <taxon>Romanomermis</taxon>
    </lineage>
</organism>
<accession>A0A915KZ24</accession>
<evidence type="ECO:0000313" key="2">
    <source>
        <dbReference type="WBParaSite" id="nRc.2.0.1.t43719-RA"/>
    </source>
</evidence>
<dbReference type="WBParaSite" id="nRc.2.0.1.t43719-RA">
    <property type="protein sequence ID" value="nRc.2.0.1.t43719-RA"/>
    <property type="gene ID" value="nRc.2.0.1.g43719"/>
</dbReference>
<sequence>MNEEELLLKFVPVEVKTIENPKFSAKHWTRDVFPDAVGPCTKATTGVGSSSSSSFRLSIASSSSDAGSGKGSSGESRRFFLLAEQIFFADRVSR</sequence>
<proteinExistence type="predicted"/>
<protein>
    <submittedName>
        <fullName evidence="2">Uncharacterized protein</fullName>
    </submittedName>
</protein>
<reference evidence="2" key="1">
    <citation type="submission" date="2022-11" db="UniProtKB">
        <authorList>
            <consortium name="WormBaseParasite"/>
        </authorList>
    </citation>
    <scope>IDENTIFICATION</scope>
</reference>
<evidence type="ECO:0000313" key="1">
    <source>
        <dbReference type="Proteomes" id="UP000887565"/>
    </source>
</evidence>